<proteinExistence type="inferred from homology"/>
<accession>A0A1R0FB84</accession>
<dbReference type="PANTHER" id="PTHR46230:SF3">
    <property type="entry name" value="SUFE-LIKE PROTEIN 1, CHLOROPLASTIC_MITOCHONDRIAL"/>
    <property type="match status" value="1"/>
</dbReference>
<dbReference type="OrthoDB" id="9811118at2"/>
<protein>
    <submittedName>
        <fullName evidence="2">BolA protein</fullName>
    </submittedName>
</protein>
<dbReference type="AlphaFoldDB" id="A0A1R0FB84"/>
<dbReference type="PANTHER" id="PTHR46230">
    <property type="match status" value="1"/>
</dbReference>
<dbReference type="GO" id="GO:0016226">
    <property type="term" value="P:iron-sulfur cluster assembly"/>
    <property type="evidence" value="ECO:0007669"/>
    <property type="project" value="TreeGrafter"/>
</dbReference>
<dbReference type="GeneID" id="92991121"/>
<reference evidence="2 3" key="1">
    <citation type="submission" date="2016-12" db="EMBL/GenBank/DDBJ databases">
        <title>Comparative genomics of Bartonella apis.</title>
        <authorList>
            <person name="Engel P."/>
        </authorList>
    </citation>
    <scope>NUCLEOTIDE SEQUENCE [LARGE SCALE GENOMIC DNA]</scope>
    <source>
        <strain evidence="2 3">PEB0149</strain>
    </source>
</reference>
<dbReference type="EMBL" id="LXYT01000001">
    <property type="protein sequence ID" value="OLY44253.1"/>
    <property type="molecule type" value="Genomic_DNA"/>
</dbReference>
<gene>
    <name evidence="2" type="ORF">PEB0149_017200</name>
</gene>
<comment type="similarity">
    <text evidence="1">Belongs to the BolA/IbaG family.</text>
</comment>
<evidence type="ECO:0000313" key="2">
    <source>
        <dbReference type="EMBL" id="OLY44253.1"/>
    </source>
</evidence>
<dbReference type="Proteomes" id="UP000187344">
    <property type="component" value="Unassembled WGS sequence"/>
</dbReference>
<dbReference type="PIRSF" id="PIRSF003113">
    <property type="entry name" value="BolA"/>
    <property type="match status" value="1"/>
</dbReference>
<name>A0A1R0FB84_9HYPH</name>
<dbReference type="RefSeq" id="WP_075869403.1">
    <property type="nucleotide sequence ID" value="NZ_CALYQA010000002.1"/>
</dbReference>
<dbReference type="InterPro" id="IPR002634">
    <property type="entry name" value="BolA"/>
</dbReference>
<sequence>MSSTVAETIKKKLQAAFSPSAIEIIDESHLHAGHQHDDGQTFDGKGETHFRVKITAKAFKGMKRVDIHRAINHVLKHELESGIHALAIEAKAE</sequence>
<organism evidence="2 3">
    <name type="scientific">Bartonella apis</name>
    <dbReference type="NCBI Taxonomy" id="1686310"/>
    <lineage>
        <taxon>Bacteria</taxon>
        <taxon>Pseudomonadati</taxon>
        <taxon>Pseudomonadota</taxon>
        <taxon>Alphaproteobacteria</taxon>
        <taxon>Hyphomicrobiales</taxon>
        <taxon>Bartonellaceae</taxon>
        <taxon>Bartonella</taxon>
    </lineage>
</organism>
<dbReference type="SUPFAM" id="SSF82657">
    <property type="entry name" value="BolA-like"/>
    <property type="match status" value="1"/>
</dbReference>
<dbReference type="Gene3D" id="3.30.300.90">
    <property type="entry name" value="BolA-like"/>
    <property type="match status" value="1"/>
</dbReference>
<comment type="caution">
    <text evidence="2">The sequence shown here is derived from an EMBL/GenBank/DDBJ whole genome shotgun (WGS) entry which is preliminary data.</text>
</comment>
<dbReference type="InterPro" id="IPR036065">
    <property type="entry name" value="BolA-like_sf"/>
</dbReference>
<evidence type="ECO:0000256" key="1">
    <source>
        <dbReference type="RuleBase" id="RU003860"/>
    </source>
</evidence>
<keyword evidence="3" id="KW-1185">Reference proteome</keyword>
<dbReference type="Pfam" id="PF01722">
    <property type="entry name" value="BolA"/>
    <property type="match status" value="1"/>
</dbReference>
<evidence type="ECO:0000313" key="3">
    <source>
        <dbReference type="Proteomes" id="UP000187344"/>
    </source>
</evidence>